<dbReference type="Pfam" id="PF00172">
    <property type="entry name" value="Zn_clus"/>
    <property type="match status" value="1"/>
</dbReference>
<dbReference type="InterPro" id="IPR001138">
    <property type="entry name" value="Zn2Cys6_DnaBD"/>
</dbReference>
<dbReference type="GO" id="GO:0008270">
    <property type="term" value="F:zinc ion binding"/>
    <property type="evidence" value="ECO:0007669"/>
    <property type="project" value="InterPro"/>
</dbReference>
<proteinExistence type="predicted"/>
<dbReference type="GO" id="GO:0000981">
    <property type="term" value="F:DNA-binding transcription factor activity, RNA polymerase II-specific"/>
    <property type="evidence" value="ECO:0007669"/>
    <property type="project" value="InterPro"/>
</dbReference>
<dbReference type="Proteomes" id="UP001221142">
    <property type="component" value="Unassembled WGS sequence"/>
</dbReference>
<dbReference type="PANTHER" id="PTHR31668">
    <property type="entry name" value="GLUCOSE TRANSPORT TRANSCRIPTION REGULATOR RGT1-RELATED-RELATED"/>
    <property type="match status" value="1"/>
</dbReference>
<dbReference type="InterPro" id="IPR050797">
    <property type="entry name" value="Carb_Metab_Trans_Reg"/>
</dbReference>
<organism evidence="4 5">
    <name type="scientific">Roridomyces roridus</name>
    <dbReference type="NCBI Taxonomy" id="1738132"/>
    <lineage>
        <taxon>Eukaryota</taxon>
        <taxon>Fungi</taxon>
        <taxon>Dikarya</taxon>
        <taxon>Basidiomycota</taxon>
        <taxon>Agaricomycotina</taxon>
        <taxon>Agaricomycetes</taxon>
        <taxon>Agaricomycetidae</taxon>
        <taxon>Agaricales</taxon>
        <taxon>Marasmiineae</taxon>
        <taxon>Mycenaceae</taxon>
        <taxon>Roridomyces</taxon>
    </lineage>
</organism>
<dbReference type="PROSITE" id="PS50048">
    <property type="entry name" value="ZN2_CY6_FUNGAL_2"/>
    <property type="match status" value="1"/>
</dbReference>
<keyword evidence="1" id="KW-0539">Nucleus</keyword>
<evidence type="ECO:0000313" key="4">
    <source>
        <dbReference type="EMBL" id="KAJ7619719.1"/>
    </source>
</evidence>
<dbReference type="CDD" id="cd00067">
    <property type="entry name" value="GAL4"/>
    <property type="match status" value="1"/>
</dbReference>
<evidence type="ECO:0000256" key="1">
    <source>
        <dbReference type="ARBA" id="ARBA00023242"/>
    </source>
</evidence>
<evidence type="ECO:0000259" key="3">
    <source>
        <dbReference type="PROSITE" id="PS50048"/>
    </source>
</evidence>
<dbReference type="PROSITE" id="PS00463">
    <property type="entry name" value="ZN2_CY6_FUNGAL_1"/>
    <property type="match status" value="1"/>
</dbReference>
<dbReference type="Gene3D" id="4.10.240.10">
    <property type="entry name" value="Zn(2)-C6 fungal-type DNA-binding domain"/>
    <property type="match status" value="1"/>
</dbReference>
<feature type="compositionally biased region" description="Low complexity" evidence="2">
    <location>
        <begin position="252"/>
        <end position="261"/>
    </location>
</feature>
<evidence type="ECO:0000313" key="5">
    <source>
        <dbReference type="Proteomes" id="UP001221142"/>
    </source>
</evidence>
<gene>
    <name evidence="4" type="ORF">FB45DRAFT_1096180</name>
</gene>
<dbReference type="EMBL" id="JARKIF010000018">
    <property type="protein sequence ID" value="KAJ7619719.1"/>
    <property type="molecule type" value="Genomic_DNA"/>
</dbReference>
<feature type="domain" description="Zn(2)-C6 fungal-type" evidence="3">
    <location>
        <begin position="90"/>
        <end position="123"/>
    </location>
</feature>
<protein>
    <recommendedName>
        <fullName evidence="3">Zn(2)-C6 fungal-type domain-containing protein</fullName>
    </recommendedName>
</protein>
<dbReference type="SUPFAM" id="SSF57701">
    <property type="entry name" value="Zn2/Cys6 DNA-binding domain"/>
    <property type="match status" value="1"/>
</dbReference>
<evidence type="ECO:0000256" key="2">
    <source>
        <dbReference type="SAM" id="MobiDB-lite"/>
    </source>
</evidence>
<feature type="region of interest" description="Disordered" evidence="2">
    <location>
        <begin position="243"/>
        <end position="262"/>
    </location>
</feature>
<dbReference type="SMART" id="SM00066">
    <property type="entry name" value="GAL4"/>
    <property type="match status" value="1"/>
</dbReference>
<sequence length="332" mass="37111">MTVGTIAALPMFAQPLETRKLALILGLSNPPEPTIGVFFRQSRARTVSDGKTSKSSLLASIKYHSVLPRMIPMSKQPAFILGLRKRTPIACIHCRKRKIKCKATNGYDKPCERCTRRKFDCEYISVAEESERSPASTSTRFGDIAPPTLVPHECSSTPNYSTENQPTNANRFLNYRPGIMAPICPFDRRRIFPNQLQSRTPWNNAYNTHYHQAQMHPHVIYDHNPKTHTGFLDFRAVARVRPWPLPTPSPGKPSSTTGGIPRKARRLYLSHNDVRCDSDAYTDSEKCQARWRDIGNWLWGVVGALGGLLSAGTNRSPKSALFGFGGVSNANM</sequence>
<keyword evidence="5" id="KW-1185">Reference proteome</keyword>
<accession>A0AAD7BG16</accession>
<reference evidence="4" key="1">
    <citation type="submission" date="2023-03" db="EMBL/GenBank/DDBJ databases">
        <title>Massive genome expansion in bonnet fungi (Mycena s.s.) driven by repeated elements and novel gene families across ecological guilds.</title>
        <authorList>
            <consortium name="Lawrence Berkeley National Laboratory"/>
            <person name="Harder C.B."/>
            <person name="Miyauchi S."/>
            <person name="Viragh M."/>
            <person name="Kuo A."/>
            <person name="Thoen E."/>
            <person name="Andreopoulos B."/>
            <person name="Lu D."/>
            <person name="Skrede I."/>
            <person name="Drula E."/>
            <person name="Henrissat B."/>
            <person name="Morin E."/>
            <person name="Kohler A."/>
            <person name="Barry K."/>
            <person name="LaButti K."/>
            <person name="Morin E."/>
            <person name="Salamov A."/>
            <person name="Lipzen A."/>
            <person name="Mereny Z."/>
            <person name="Hegedus B."/>
            <person name="Baldrian P."/>
            <person name="Stursova M."/>
            <person name="Weitz H."/>
            <person name="Taylor A."/>
            <person name="Grigoriev I.V."/>
            <person name="Nagy L.G."/>
            <person name="Martin F."/>
            <person name="Kauserud H."/>
        </authorList>
    </citation>
    <scope>NUCLEOTIDE SEQUENCE</scope>
    <source>
        <strain evidence="4">9284</strain>
    </source>
</reference>
<dbReference type="InterPro" id="IPR036864">
    <property type="entry name" value="Zn2-C6_fun-type_DNA-bd_sf"/>
</dbReference>
<comment type="caution">
    <text evidence="4">The sequence shown here is derived from an EMBL/GenBank/DDBJ whole genome shotgun (WGS) entry which is preliminary data.</text>
</comment>
<name>A0AAD7BG16_9AGAR</name>
<dbReference type="AlphaFoldDB" id="A0AAD7BG16"/>